<dbReference type="Proteomes" id="UP000009192">
    <property type="component" value="Unassembled WGS sequence"/>
</dbReference>
<dbReference type="PANTHER" id="PTHR37685">
    <property type="entry name" value="GEO11136P1-RELATED"/>
    <property type="match status" value="1"/>
</dbReference>
<dbReference type="AlphaFoldDB" id="A0A0Q9X7W3"/>
<dbReference type="Pfam" id="PF15868">
    <property type="entry name" value="MBF2"/>
    <property type="match status" value="1"/>
</dbReference>
<dbReference type="InterPro" id="IPR031734">
    <property type="entry name" value="MBF2"/>
</dbReference>
<organism evidence="2 3">
    <name type="scientific">Drosophila mojavensis</name>
    <name type="common">Fruit fly</name>
    <dbReference type="NCBI Taxonomy" id="7230"/>
    <lineage>
        <taxon>Eukaryota</taxon>
        <taxon>Metazoa</taxon>
        <taxon>Ecdysozoa</taxon>
        <taxon>Arthropoda</taxon>
        <taxon>Hexapoda</taxon>
        <taxon>Insecta</taxon>
        <taxon>Pterygota</taxon>
        <taxon>Neoptera</taxon>
        <taxon>Endopterygota</taxon>
        <taxon>Diptera</taxon>
        <taxon>Brachycera</taxon>
        <taxon>Muscomorpha</taxon>
        <taxon>Ephydroidea</taxon>
        <taxon>Drosophilidae</taxon>
        <taxon>Drosophila</taxon>
    </lineage>
</organism>
<feature type="chain" id="PRO_5006387609" evidence="1">
    <location>
        <begin position="23"/>
        <end position="122"/>
    </location>
</feature>
<keyword evidence="3" id="KW-1185">Reference proteome</keyword>
<feature type="signal peptide" evidence="1">
    <location>
        <begin position="1"/>
        <end position="22"/>
    </location>
</feature>
<proteinExistence type="predicted"/>
<dbReference type="EMBL" id="CH933808">
    <property type="protein sequence ID" value="KRG04454.1"/>
    <property type="molecule type" value="Genomic_DNA"/>
</dbReference>
<name>A0A0Q9X7W3_DROMO</name>
<gene>
    <name evidence="2" type="primary">Dmoj\GI19218</name>
    <name evidence="2" type="ORF">Dmoj_GI19218</name>
</gene>
<sequence>MKVVYLALLVSFSLLAVGRAAGKNESHSVTWGSRSFRDMHLERVIISEKSKFLRVVTRTYTFKQTQGVQRLITQIVVTDQIKNGNGGYARLEAGGPNTNFAKIYFKSQRNKEFSFIVDIYGI</sequence>
<dbReference type="OrthoDB" id="8192785at2759"/>
<evidence type="ECO:0000313" key="3">
    <source>
        <dbReference type="Proteomes" id="UP000009192"/>
    </source>
</evidence>
<protein>
    <submittedName>
        <fullName evidence="2">Uncharacterized protein, isoform B</fullName>
    </submittedName>
</protein>
<dbReference type="InParanoid" id="A0A0Q9X7W3"/>
<evidence type="ECO:0000256" key="1">
    <source>
        <dbReference type="SAM" id="SignalP"/>
    </source>
</evidence>
<evidence type="ECO:0000313" key="2">
    <source>
        <dbReference type="EMBL" id="KRG04454.1"/>
    </source>
</evidence>
<dbReference type="PANTHER" id="PTHR37685:SF1">
    <property type="entry name" value="GEO11136P1-RELATED"/>
    <property type="match status" value="1"/>
</dbReference>
<keyword evidence="1" id="KW-0732">Signal</keyword>
<accession>A0A0Q9X7W3</accession>
<reference evidence="2 3" key="1">
    <citation type="journal article" date="2007" name="Nature">
        <title>Evolution of genes and genomes on the Drosophila phylogeny.</title>
        <authorList>
            <consortium name="Drosophila 12 Genomes Consortium"/>
            <person name="Clark A.G."/>
            <person name="Eisen M.B."/>
            <person name="Smith D.R."/>
            <person name="Bergman C.M."/>
            <person name="Oliver B."/>
            <person name="Markow T.A."/>
            <person name="Kaufman T.C."/>
            <person name="Kellis M."/>
            <person name="Gelbart W."/>
            <person name="Iyer V.N."/>
            <person name="Pollard D.A."/>
            <person name="Sackton T.B."/>
            <person name="Larracuente A.M."/>
            <person name="Singh N.D."/>
            <person name="Abad J.P."/>
            <person name="Abt D.N."/>
            <person name="Adryan B."/>
            <person name="Aguade M."/>
            <person name="Akashi H."/>
            <person name="Anderson W.W."/>
            <person name="Aquadro C.F."/>
            <person name="Ardell D.H."/>
            <person name="Arguello R."/>
            <person name="Artieri C.G."/>
            <person name="Barbash D.A."/>
            <person name="Barker D."/>
            <person name="Barsanti P."/>
            <person name="Batterham P."/>
            <person name="Batzoglou S."/>
            <person name="Begun D."/>
            <person name="Bhutkar A."/>
            <person name="Blanco E."/>
            <person name="Bosak S.A."/>
            <person name="Bradley R.K."/>
            <person name="Brand A.D."/>
            <person name="Brent M.R."/>
            <person name="Brooks A.N."/>
            <person name="Brown R.H."/>
            <person name="Butlin R.K."/>
            <person name="Caggese C."/>
            <person name="Calvi B.R."/>
            <person name="Bernardo de Carvalho A."/>
            <person name="Caspi A."/>
            <person name="Castrezana S."/>
            <person name="Celniker S.E."/>
            <person name="Chang J.L."/>
            <person name="Chapple C."/>
            <person name="Chatterji S."/>
            <person name="Chinwalla A."/>
            <person name="Civetta A."/>
            <person name="Clifton S.W."/>
            <person name="Comeron J.M."/>
            <person name="Costello J.C."/>
            <person name="Coyne J.A."/>
            <person name="Daub J."/>
            <person name="David R.G."/>
            <person name="Delcher A.L."/>
            <person name="Delehaunty K."/>
            <person name="Do C.B."/>
            <person name="Ebling H."/>
            <person name="Edwards K."/>
            <person name="Eickbush T."/>
            <person name="Evans J.D."/>
            <person name="Filipski A."/>
            <person name="Findeiss S."/>
            <person name="Freyhult E."/>
            <person name="Fulton L."/>
            <person name="Fulton R."/>
            <person name="Garcia A.C."/>
            <person name="Gardiner A."/>
            <person name="Garfield D.A."/>
            <person name="Garvin B.E."/>
            <person name="Gibson G."/>
            <person name="Gilbert D."/>
            <person name="Gnerre S."/>
            <person name="Godfrey J."/>
            <person name="Good R."/>
            <person name="Gotea V."/>
            <person name="Gravely B."/>
            <person name="Greenberg A.J."/>
            <person name="Griffiths-Jones S."/>
            <person name="Gross S."/>
            <person name="Guigo R."/>
            <person name="Gustafson E.A."/>
            <person name="Haerty W."/>
            <person name="Hahn M.W."/>
            <person name="Halligan D.L."/>
            <person name="Halpern A.L."/>
            <person name="Halter G.M."/>
            <person name="Han M.V."/>
            <person name="Heger A."/>
            <person name="Hillier L."/>
            <person name="Hinrichs A.S."/>
            <person name="Holmes I."/>
            <person name="Hoskins R.A."/>
            <person name="Hubisz M.J."/>
            <person name="Hultmark D."/>
            <person name="Huntley M.A."/>
            <person name="Jaffe D.B."/>
            <person name="Jagadeeshan S."/>
            <person name="Jeck W.R."/>
            <person name="Johnson J."/>
            <person name="Jones C.D."/>
            <person name="Jordan W.C."/>
            <person name="Karpen G.H."/>
            <person name="Kataoka E."/>
            <person name="Keightley P.D."/>
            <person name="Kheradpour P."/>
            <person name="Kirkness E.F."/>
            <person name="Koerich L.B."/>
            <person name="Kristiansen K."/>
            <person name="Kudrna D."/>
            <person name="Kulathinal R.J."/>
            <person name="Kumar S."/>
            <person name="Kwok R."/>
            <person name="Lander E."/>
            <person name="Langley C.H."/>
            <person name="Lapoint R."/>
            <person name="Lazzaro B.P."/>
            <person name="Lee S.J."/>
            <person name="Levesque L."/>
            <person name="Li R."/>
            <person name="Lin C.F."/>
            <person name="Lin M.F."/>
            <person name="Lindblad-Toh K."/>
            <person name="Llopart A."/>
            <person name="Long M."/>
            <person name="Low L."/>
            <person name="Lozovsky E."/>
            <person name="Lu J."/>
            <person name="Luo M."/>
            <person name="Machado C.A."/>
            <person name="Makalowski W."/>
            <person name="Marzo M."/>
            <person name="Matsuda M."/>
            <person name="Matzkin L."/>
            <person name="McAllister B."/>
            <person name="McBride C.S."/>
            <person name="McKernan B."/>
            <person name="McKernan K."/>
            <person name="Mendez-Lago M."/>
            <person name="Minx P."/>
            <person name="Mollenhauer M.U."/>
            <person name="Montooth K."/>
            <person name="Mount S.M."/>
            <person name="Mu X."/>
            <person name="Myers E."/>
            <person name="Negre B."/>
            <person name="Newfeld S."/>
            <person name="Nielsen R."/>
            <person name="Noor M.A."/>
            <person name="O'Grady P."/>
            <person name="Pachter L."/>
            <person name="Papaceit M."/>
            <person name="Parisi M.J."/>
            <person name="Parisi M."/>
            <person name="Parts L."/>
            <person name="Pedersen J.S."/>
            <person name="Pesole G."/>
            <person name="Phillippy A.M."/>
            <person name="Ponting C.P."/>
            <person name="Pop M."/>
            <person name="Porcelli D."/>
            <person name="Powell J.R."/>
            <person name="Prohaska S."/>
            <person name="Pruitt K."/>
            <person name="Puig M."/>
            <person name="Quesneville H."/>
            <person name="Ram K.R."/>
            <person name="Rand D."/>
            <person name="Rasmussen M.D."/>
            <person name="Reed L.K."/>
            <person name="Reenan R."/>
            <person name="Reily A."/>
            <person name="Remington K.A."/>
            <person name="Rieger T.T."/>
            <person name="Ritchie M.G."/>
            <person name="Robin C."/>
            <person name="Rogers Y.H."/>
            <person name="Rohde C."/>
            <person name="Rozas J."/>
            <person name="Rubenfield M.J."/>
            <person name="Ruiz A."/>
            <person name="Russo S."/>
            <person name="Salzberg S.L."/>
            <person name="Sanchez-Gracia A."/>
            <person name="Saranga D.J."/>
            <person name="Sato H."/>
            <person name="Schaeffer S.W."/>
            <person name="Schatz M.C."/>
            <person name="Schlenke T."/>
            <person name="Schwartz R."/>
            <person name="Segarra C."/>
            <person name="Singh R.S."/>
            <person name="Sirot L."/>
            <person name="Sirota M."/>
            <person name="Sisneros N.B."/>
            <person name="Smith C.D."/>
            <person name="Smith T.F."/>
            <person name="Spieth J."/>
            <person name="Stage D.E."/>
            <person name="Stark A."/>
            <person name="Stephan W."/>
            <person name="Strausberg R.L."/>
            <person name="Strempel S."/>
            <person name="Sturgill D."/>
            <person name="Sutton G."/>
            <person name="Sutton G.G."/>
            <person name="Tao W."/>
            <person name="Teichmann S."/>
            <person name="Tobari Y.N."/>
            <person name="Tomimura Y."/>
            <person name="Tsolas J.M."/>
            <person name="Valente V.L."/>
            <person name="Venter E."/>
            <person name="Venter J.C."/>
            <person name="Vicario S."/>
            <person name="Vieira F.G."/>
            <person name="Vilella A.J."/>
            <person name="Villasante A."/>
            <person name="Walenz B."/>
            <person name="Wang J."/>
            <person name="Wasserman M."/>
            <person name="Watts T."/>
            <person name="Wilson D."/>
            <person name="Wilson R.K."/>
            <person name="Wing R.A."/>
            <person name="Wolfner M.F."/>
            <person name="Wong A."/>
            <person name="Wong G.K."/>
            <person name="Wu C.I."/>
            <person name="Wu G."/>
            <person name="Yamamoto D."/>
            <person name="Yang H.P."/>
            <person name="Yang S.P."/>
            <person name="Yorke J.A."/>
            <person name="Yoshida K."/>
            <person name="Zdobnov E."/>
            <person name="Zhang P."/>
            <person name="Zhang Y."/>
            <person name="Zimin A.V."/>
            <person name="Baldwin J."/>
            <person name="Abdouelleil A."/>
            <person name="Abdulkadir J."/>
            <person name="Abebe A."/>
            <person name="Abera B."/>
            <person name="Abreu J."/>
            <person name="Acer S.C."/>
            <person name="Aftuck L."/>
            <person name="Alexander A."/>
            <person name="An P."/>
            <person name="Anderson E."/>
            <person name="Anderson S."/>
            <person name="Arachi H."/>
            <person name="Azer M."/>
            <person name="Bachantsang P."/>
            <person name="Barry A."/>
            <person name="Bayul T."/>
            <person name="Berlin A."/>
            <person name="Bessette D."/>
            <person name="Bloom T."/>
            <person name="Blye J."/>
            <person name="Boguslavskiy L."/>
            <person name="Bonnet C."/>
            <person name="Boukhgalter B."/>
            <person name="Bourzgui I."/>
            <person name="Brown A."/>
            <person name="Cahill P."/>
            <person name="Channer S."/>
            <person name="Cheshatsang Y."/>
            <person name="Chuda L."/>
            <person name="Citroen M."/>
            <person name="Collymore A."/>
            <person name="Cooke P."/>
            <person name="Costello M."/>
            <person name="D'Aco K."/>
            <person name="Daza R."/>
            <person name="De Haan G."/>
            <person name="DeGray S."/>
            <person name="DeMaso C."/>
            <person name="Dhargay N."/>
            <person name="Dooley K."/>
            <person name="Dooley E."/>
            <person name="Doricent M."/>
            <person name="Dorje P."/>
            <person name="Dorjee K."/>
            <person name="Dupes A."/>
            <person name="Elong R."/>
            <person name="Falk J."/>
            <person name="Farina A."/>
            <person name="Faro S."/>
            <person name="Ferguson D."/>
            <person name="Fisher S."/>
            <person name="Foley C.D."/>
            <person name="Franke A."/>
            <person name="Friedrich D."/>
            <person name="Gadbois L."/>
            <person name="Gearin G."/>
            <person name="Gearin C.R."/>
            <person name="Giannoukos G."/>
            <person name="Goode T."/>
            <person name="Graham J."/>
            <person name="Grandbois E."/>
            <person name="Grewal S."/>
            <person name="Gyaltsen K."/>
            <person name="Hafez N."/>
            <person name="Hagos B."/>
            <person name="Hall J."/>
            <person name="Henson C."/>
            <person name="Hollinger A."/>
            <person name="Honan T."/>
            <person name="Huard M.D."/>
            <person name="Hughes L."/>
            <person name="Hurhula B."/>
            <person name="Husby M.E."/>
            <person name="Kamat A."/>
            <person name="Kanga B."/>
            <person name="Kashin S."/>
            <person name="Khazanovich D."/>
            <person name="Kisner P."/>
            <person name="Lance K."/>
            <person name="Lara M."/>
            <person name="Lee W."/>
            <person name="Lennon N."/>
            <person name="Letendre F."/>
            <person name="LeVine R."/>
            <person name="Lipovsky A."/>
            <person name="Liu X."/>
            <person name="Liu J."/>
            <person name="Liu S."/>
            <person name="Lokyitsang T."/>
            <person name="Lokyitsang Y."/>
            <person name="Lubonja R."/>
            <person name="Lui A."/>
            <person name="MacDonald P."/>
            <person name="Magnisalis V."/>
            <person name="Maru K."/>
            <person name="Matthews C."/>
            <person name="McCusker W."/>
            <person name="McDonough S."/>
            <person name="Mehta T."/>
            <person name="Meldrim J."/>
            <person name="Meneus L."/>
            <person name="Mihai O."/>
            <person name="Mihalev A."/>
            <person name="Mihova T."/>
            <person name="Mittelman R."/>
            <person name="Mlenga V."/>
            <person name="Montmayeur A."/>
            <person name="Mulrain L."/>
            <person name="Navidi A."/>
            <person name="Naylor J."/>
            <person name="Negash T."/>
            <person name="Nguyen T."/>
            <person name="Nguyen N."/>
            <person name="Nicol R."/>
            <person name="Norbu C."/>
            <person name="Norbu N."/>
            <person name="Novod N."/>
            <person name="O'Neill B."/>
            <person name="Osman S."/>
            <person name="Markiewicz E."/>
            <person name="Oyono O.L."/>
            <person name="Patti C."/>
            <person name="Phunkhang P."/>
            <person name="Pierre F."/>
            <person name="Priest M."/>
            <person name="Raghuraman S."/>
            <person name="Rege F."/>
            <person name="Reyes R."/>
            <person name="Rise C."/>
            <person name="Rogov P."/>
            <person name="Ross K."/>
            <person name="Ryan E."/>
            <person name="Settipalli S."/>
            <person name="Shea T."/>
            <person name="Sherpa N."/>
            <person name="Shi L."/>
            <person name="Shih D."/>
            <person name="Sparrow T."/>
            <person name="Spaulding J."/>
            <person name="Stalker J."/>
            <person name="Stange-Thomann N."/>
            <person name="Stavropoulos S."/>
            <person name="Stone C."/>
            <person name="Strader C."/>
            <person name="Tesfaye S."/>
            <person name="Thomson T."/>
            <person name="Thoulutsang Y."/>
            <person name="Thoulutsang D."/>
            <person name="Topham K."/>
            <person name="Topping I."/>
            <person name="Tsamla T."/>
            <person name="Vassiliev H."/>
            <person name="Vo A."/>
            <person name="Wangchuk T."/>
            <person name="Wangdi T."/>
            <person name="Weiand M."/>
            <person name="Wilkinson J."/>
            <person name="Wilson A."/>
            <person name="Yadav S."/>
            <person name="Young G."/>
            <person name="Yu Q."/>
            <person name="Zembek L."/>
            <person name="Zhong D."/>
            <person name="Zimmer A."/>
            <person name="Zwirko Z."/>
            <person name="Jaffe D.B."/>
            <person name="Alvarez P."/>
            <person name="Brockman W."/>
            <person name="Butler J."/>
            <person name="Chin C."/>
            <person name="Gnerre S."/>
            <person name="Grabherr M."/>
            <person name="Kleber M."/>
            <person name="Mauceli E."/>
            <person name="MacCallum I."/>
        </authorList>
    </citation>
    <scope>NUCLEOTIDE SEQUENCE [LARGE SCALE GENOMIC DNA]</scope>
    <source>
        <strain evidence="3">Tucson 15081-1352.22</strain>
    </source>
</reference>